<dbReference type="InterPro" id="IPR043708">
    <property type="entry name" value="DUF5648"/>
</dbReference>
<keyword evidence="3" id="KW-1185">Reference proteome</keyword>
<dbReference type="Proteomes" id="UP000326336">
    <property type="component" value="Unassembled WGS sequence"/>
</dbReference>
<organism evidence="2 3">
    <name type="scientific">Bifidobacterium jacchi</name>
    <dbReference type="NCBI Taxonomy" id="2490545"/>
    <lineage>
        <taxon>Bacteria</taxon>
        <taxon>Bacillati</taxon>
        <taxon>Actinomycetota</taxon>
        <taxon>Actinomycetes</taxon>
        <taxon>Bifidobacteriales</taxon>
        <taxon>Bifidobacteriaceae</taxon>
        <taxon>Bifidobacterium</taxon>
    </lineage>
</organism>
<feature type="domain" description="DUF5648" evidence="1">
    <location>
        <begin position="1"/>
        <end position="133"/>
    </location>
</feature>
<evidence type="ECO:0000313" key="3">
    <source>
        <dbReference type="Proteomes" id="UP000326336"/>
    </source>
</evidence>
<dbReference type="EMBL" id="RQSP01000091">
    <property type="protein sequence ID" value="KAB5603113.1"/>
    <property type="molecule type" value="Genomic_DNA"/>
</dbReference>
<reference evidence="2 3" key="1">
    <citation type="journal article" date="2019" name="Int. J. Syst. Evol. Microbiol.">
        <title>Bifidobacterium jacchi sp. nov., isolated from the faeces of a baby common marmoset (Callithrix jacchus).</title>
        <authorList>
            <person name="Modesto M."/>
            <person name="Watanabe K."/>
            <person name="Arita M."/>
            <person name="Satti M."/>
            <person name="Oki K."/>
            <person name="Sciavilla P."/>
            <person name="Patavino C."/>
            <person name="Camma C."/>
            <person name="Michelini S."/>
            <person name="Sgorbati B."/>
            <person name="Mattarelli P."/>
        </authorList>
    </citation>
    <scope>NUCLEOTIDE SEQUENCE [LARGE SCALE GENOMIC DNA]</scope>
    <source>
        <strain evidence="2 3">MRM 9.3</strain>
    </source>
</reference>
<protein>
    <recommendedName>
        <fullName evidence="1">DUF5648 domain-containing protein</fullName>
    </recommendedName>
</protein>
<evidence type="ECO:0000259" key="1">
    <source>
        <dbReference type="Pfam" id="PF18885"/>
    </source>
</evidence>
<dbReference type="AlphaFoldDB" id="A0A5N5RC61"/>
<accession>A0A5N5RC61</accession>
<comment type="caution">
    <text evidence="2">The sequence shown here is derived from an EMBL/GenBank/DDBJ whole genome shotgun (WGS) entry which is preliminary data.</text>
</comment>
<dbReference type="Pfam" id="PF18885">
    <property type="entry name" value="DUF5648"/>
    <property type="match status" value="1"/>
</dbReference>
<dbReference type="OrthoDB" id="3240600at2"/>
<proteinExistence type="predicted"/>
<gene>
    <name evidence="2" type="ORF">EHS19_10475</name>
</gene>
<name>A0A5N5RC61_9BIFI</name>
<sequence>MYRLYNRNSGEHFYTCRSEERDMLRSKGWRYEGVGWFAPTTGDPVFRLYNRNAGDHHYTRSSAERDMLVAKGWRYEGVGWYSVPENSAGKKYPLYRQYNPRARRGNHNYTTNKAENDMLVRLGWKAEGIGWYAEAPGYTHGGWTTIPGEYE</sequence>
<evidence type="ECO:0000313" key="2">
    <source>
        <dbReference type="EMBL" id="KAB5603113.1"/>
    </source>
</evidence>